<evidence type="ECO:0000256" key="1">
    <source>
        <dbReference type="SAM" id="MobiDB-lite"/>
    </source>
</evidence>
<feature type="region of interest" description="Disordered" evidence="1">
    <location>
        <begin position="207"/>
        <end position="233"/>
    </location>
</feature>
<evidence type="ECO:0000313" key="2">
    <source>
        <dbReference type="EMBL" id="KAL1866449.1"/>
    </source>
</evidence>
<proteinExistence type="predicted"/>
<feature type="compositionally biased region" description="Gly residues" evidence="1">
    <location>
        <begin position="216"/>
        <end position="231"/>
    </location>
</feature>
<keyword evidence="3" id="KW-1185">Reference proteome</keyword>
<dbReference type="Pfam" id="PF04801">
    <property type="entry name" value="RPC5"/>
    <property type="match status" value="1"/>
</dbReference>
<feature type="region of interest" description="Disordered" evidence="1">
    <location>
        <begin position="1"/>
        <end position="23"/>
    </location>
</feature>
<feature type="region of interest" description="Disordered" evidence="1">
    <location>
        <begin position="337"/>
        <end position="406"/>
    </location>
</feature>
<reference evidence="2 3" key="1">
    <citation type="journal article" date="2024" name="Commun. Biol.">
        <title>Comparative genomic analysis of thermophilic fungi reveals convergent evolutionary adaptations and gene losses.</title>
        <authorList>
            <person name="Steindorff A.S."/>
            <person name="Aguilar-Pontes M.V."/>
            <person name="Robinson A.J."/>
            <person name="Andreopoulos B."/>
            <person name="LaButti K."/>
            <person name="Kuo A."/>
            <person name="Mondo S."/>
            <person name="Riley R."/>
            <person name="Otillar R."/>
            <person name="Haridas S."/>
            <person name="Lipzen A."/>
            <person name="Grimwood J."/>
            <person name="Schmutz J."/>
            <person name="Clum A."/>
            <person name="Reid I.D."/>
            <person name="Moisan M.C."/>
            <person name="Butler G."/>
            <person name="Nguyen T.T.M."/>
            <person name="Dewar K."/>
            <person name="Conant G."/>
            <person name="Drula E."/>
            <person name="Henrissat B."/>
            <person name="Hansel C."/>
            <person name="Singer S."/>
            <person name="Hutchinson M.I."/>
            <person name="de Vries R.P."/>
            <person name="Natvig D.O."/>
            <person name="Powell A.J."/>
            <person name="Tsang A."/>
            <person name="Grigoriev I.V."/>
        </authorList>
    </citation>
    <scope>NUCLEOTIDE SEQUENCE [LARGE SCALE GENOMIC DNA]</scope>
    <source>
        <strain evidence="2 3">ATCC 24622</strain>
    </source>
</reference>
<feature type="compositionally biased region" description="Polar residues" evidence="1">
    <location>
        <begin position="1"/>
        <end position="18"/>
    </location>
</feature>
<name>A0ABR3WT05_9PEZI</name>
<gene>
    <name evidence="2" type="ORF">VTK73DRAFT_4683</name>
</gene>
<dbReference type="PANTHER" id="PTHR12069">
    <property type="entry name" value="DNA-DIRECTED RNA POLYMERASES III 80 KDA POLYPEPTIDE RNA POLYMERASE III SUBUNIT 5"/>
    <property type="match status" value="1"/>
</dbReference>
<organism evidence="2 3">
    <name type="scientific">Phialemonium thermophilum</name>
    <dbReference type="NCBI Taxonomy" id="223376"/>
    <lineage>
        <taxon>Eukaryota</taxon>
        <taxon>Fungi</taxon>
        <taxon>Dikarya</taxon>
        <taxon>Ascomycota</taxon>
        <taxon>Pezizomycotina</taxon>
        <taxon>Sordariomycetes</taxon>
        <taxon>Sordariomycetidae</taxon>
        <taxon>Cephalothecales</taxon>
        <taxon>Cephalothecaceae</taxon>
        <taxon>Phialemonium</taxon>
    </lineage>
</organism>
<evidence type="ECO:0008006" key="4">
    <source>
        <dbReference type="Google" id="ProtNLM"/>
    </source>
</evidence>
<evidence type="ECO:0000313" key="3">
    <source>
        <dbReference type="Proteomes" id="UP001586593"/>
    </source>
</evidence>
<sequence>MTETPVASATTSGPTSMTSHEEDPVVASYSVFVKPPLPSNRKLMVLQHPNNHSEHPALLRSPPITELRVKPSSGMIEADVPIDYNQQYDRLKGMNWGAALHKSLAAKGGGSLGLAGGFGVGTAQARGRAGPRGREVEEVEGGDWAEAVRLDRVLRTQTLGGMSSPPSDANYMVGVFQERNIHLTPVSSVAHLRPQLHYIDAVAEQERLTRSSATGSGSGPGGSTGKDGAAGGPARAIHMTIKSAAGDGDDVVTETIADRLRRVQVEPWNRLQYADEDTEEAWNAYRECLFLRPDGTVSPVPAPSGATREDPGGATDLEGRVPQLTTTWGEDELLRGVSGIRAGDKKPGQEAVTDTTSATAHKGSQAVETPTQNSPRKRVGRPPRAAGAATAPRGSKGKKGNAMEVD</sequence>
<dbReference type="PANTHER" id="PTHR12069:SF0">
    <property type="entry name" value="DNA-DIRECTED RNA POLYMERASE III SUBUNIT RPC5"/>
    <property type="match status" value="1"/>
</dbReference>
<dbReference type="InterPro" id="IPR006886">
    <property type="entry name" value="RNA_pol_III_Rpc5"/>
</dbReference>
<comment type="caution">
    <text evidence="2">The sequence shown here is derived from an EMBL/GenBank/DDBJ whole genome shotgun (WGS) entry which is preliminary data.</text>
</comment>
<feature type="compositionally biased region" description="Low complexity" evidence="1">
    <location>
        <begin position="382"/>
        <end position="394"/>
    </location>
</feature>
<feature type="region of interest" description="Disordered" evidence="1">
    <location>
        <begin position="296"/>
        <end position="319"/>
    </location>
</feature>
<accession>A0ABR3WT05</accession>
<protein>
    <recommendedName>
        <fullName evidence="4">DNA-directed RNA polymerase III complex subunit Rpc37</fullName>
    </recommendedName>
</protein>
<dbReference type="EMBL" id="JAZHXJ010000264">
    <property type="protein sequence ID" value="KAL1866449.1"/>
    <property type="molecule type" value="Genomic_DNA"/>
</dbReference>
<dbReference type="Proteomes" id="UP001586593">
    <property type="component" value="Unassembled WGS sequence"/>
</dbReference>